<keyword evidence="2" id="KW-1185">Reference proteome</keyword>
<dbReference type="AlphaFoldDB" id="A0A7K1U5K9"/>
<gene>
    <name evidence="1" type="ORF">GO493_15390</name>
</gene>
<evidence type="ECO:0000313" key="2">
    <source>
        <dbReference type="Proteomes" id="UP000461730"/>
    </source>
</evidence>
<dbReference type="Proteomes" id="UP000461730">
    <property type="component" value="Unassembled WGS sequence"/>
</dbReference>
<dbReference type="RefSeq" id="WP_157307096.1">
    <property type="nucleotide sequence ID" value="NZ_WRXN01000006.1"/>
</dbReference>
<evidence type="ECO:0000313" key="1">
    <source>
        <dbReference type="EMBL" id="MVT09652.1"/>
    </source>
</evidence>
<accession>A0A7K1U5K9</accession>
<reference evidence="1 2" key="1">
    <citation type="submission" date="2019-12" db="EMBL/GenBank/DDBJ databases">
        <title>Chitinophaga sp. strain ysch24 (GDMCC 1.1355), whole genome shotgun sequence.</title>
        <authorList>
            <person name="Zhang X."/>
        </authorList>
    </citation>
    <scope>NUCLEOTIDE SEQUENCE [LARGE SCALE GENOMIC DNA]</scope>
    <source>
        <strain evidence="2">ysch24</strain>
    </source>
</reference>
<protein>
    <submittedName>
        <fullName evidence="1">Uncharacterized protein</fullName>
    </submittedName>
</protein>
<name>A0A7K1U5K9_9BACT</name>
<comment type="caution">
    <text evidence="1">The sequence shown here is derived from an EMBL/GenBank/DDBJ whole genome shotgun (WGS) entry which is preliminary data.</text>
</comment>
<organism evidence="1 2">
    <name type="scientific">Chitinophaga tropicalis</name>
    <dbReference type="NCBI Taxonomy" id="2683588"/>
    <lineage>
        <taxon>Bacteria</taxon>
        <taxon>Pseudomonadati</taxon>
        <taxon>Bacteroidota</taxon>
        <taxon>Chitinophagia</taxon>
        <taxon>Chitinophagales</taxon>
        <taxon>Chitinophagaceae</taxon>
        <taxon>Chitinophaga</taxon>
    </lineage>
</organism>
<dbReference type="EMBL" id="WRXN01000006">
    <property type="protein sequence ID" value="MVT09652.1"/>
    <property type="molecule type" value="Genomic_DNA"/>
</dbReference>
<proteinExistence type="predicted"/>
<sequence>MARNIKNPLLQGISGTLGRLLTLTQRPSGKTVLGIKRGKSKKKLSDKQIAIQEQFKLAVIYAKAALEDPILQPFYEKFAGPDQSAYNMAFADAMKPPEIRDVSTVNYLGRVGDTIIIRAIDAFKVVAVKVAIRTAVGDLIEEGNAVLQVNGLDWLYTATVANEELPGSKIKVTATDTPANATIKEIII</sequence>